<gene>
    <name evidence="2" type="ORF">FRX31_015469</name>
</gene>
<accession>A0A7J6WBY6</accession>
<name>A0A7J6WBY6_THATH</name>
<keyword evidence="3" id="KW-1185">Reference proteome</keyword>
<evidence type="ECO:0000313" key="2">
    <source>
        <dbReference type="EMBL" id="KAF5194944.1"/>
    </source>
</evidence>
<feature type="region of interest" description="Disordered" evidence="1">
    <location>
        <begin position="35"/>
        <end position="60"/>
    </location>
</feature>
<comment type="caution">
    <text evidence="2">The sequence shown here is derived from an EMBL/GenBank/DDBJ whole genome shotgun (WGS) entry which is preliminary data.</text>
</comment>
<protein>
    <submittedName>
        <fullName evidence="2">Uncharacterized protein</fullName>
    </submittedName>
</protein>
<sequence length="60" mass="6601">MVGITTRFLYHHSKTPTFAATTDLLVGDLGTKSGDYIHGPPPLQHSSTDPLKQIPFNNHE</sequence>
<dbReference type="Proteomes" id="UP000554482">
    <property type="component" value="Unassembled WGS sequence"/>
</dbReference>
<dbReference type="EMBL" id="JABWDY010018067">
    <property type="protein sequence ID" value="KAF5194944.1"/>
    <property type="molecule type" value="Genomic_DNA"/>
</dbReference>
<proteinExistence type="predicted"/>
<reference evidence="2 3" key="1">
    <citation type="submission" date="2020-06" db="EMBL/GenBank/DDBJ databases">
        <title>Transcriptomic and genomic resources for Thalictrum thalictroides and T. hernandezii: Facilitating candidate gene discovery in an emerging model plant lineage.</title>
        <authorList>
            <person name="Arias T."/>
            <person name="Riano-Pachon D.M."/>
            <person name="Di Stilio V.S."/>
        </authorList>
    </citation>
    <scope>NUCLEOTIDE SEQUENCE [LARGE SCALE GENOMIC DNA]</scope>
    <source>
        <strain evidence="3">cv. WT478/WT964</strain>
        <tissue evidence="2">Leaves</tissue>
    </source>
</reference>
<evidence type="ECO:0000256" key="1">
    <source>
        <dbReference type="SAM" id="MobiDB-lite"/>
    </source>
</evidence>
<evidence type="ECO:0000313" key="3">
    <source>
        <dbReference type="Proteomes" id="UP000554482"/>
    </source>
</evidence>
<dbReference type="AlphaFoldDB" id="A0A7J6WBY6"/>
<organism evidence="2 3">
    <name type="scientific">Thalictrum thalictroides</name>
    <name type="common">Rue-anemone</name>
    <name type="synonym">Anemone thalictroides</name>
    <dbReference type="NCBI Taxonomy" id="46969"/>
    <lineage>
        <taxon>Eukaryota</taxon>
        <taxon>Viridiplantae</taxon>
        <taxon>Streptophyta</taxon>
        <taxon>Embryophyta</taxon>
        <taxon>Tracheophyta</taxon>
        <taxon>Spermatophyta</taxon>
        <taxon>Magnoliopsida</taxon>
        <taxon>Ranunculales</taxon>
        <taxon>Ranunculaceae</taxon>
        <taxon>Thalictroideae</taxon>
        <taxon>Thalictrum</taxon>
    </lineage>
</organism>